<evidence type="ECO:0000313" key="3">
    <source>
        <dbReference type="Proteomes" id="UP001152320"/>
    </source>
</evidence>
<accession>A0A9Q0YQF9</accession>
<dbReference type="Gene3D" id="2.40.50.40">
    <property type="match status" value="1"/>
</dbReference>
<dbReference type="SMART" id="SM00298">
    <property type="entry name" value="CHROMO"/>
    <property type="match status" value="1"/>
</dbReference>
<dbReference type="Proteomes" id="UP001152320">
    <property type="component" value="Chromosome 17"/>
</dbReference>
<dbReference type="EMBL" id="JAIZAY010000017">
    <property type="protein sequence ID" value="KAJ8025635.1"/>
    <property type="molecule type" value="Genomic_DNA"/>
</dbReference>
<name>A0A9Q0YQF9_HOLLE</name>
<gene>
    <name evidence="2" type="ORF">HOLleu_33247</name>
</gene>
<evidence type="ECO:0000313" key="2">
    <source>
        <dbReference type="EMBL" id="KAJ8025635.1"/>
    </source>
</evidence>
<dbReference type="PROSITE" id="PS50013">
    <property type="entry name" value="CHROMO_2"/>
    <property type="match status" value="1"/>
</dbReference>
<dbReference type="InterPro" id="IPR023780">
    <property type="entry name" value="Chromo_domain"/>
</dbReference>
<sequence length="286" mass="33828">MQRVSKADQTYRIESIIRCRIKNGRKEYFVKWKGYPSKFNSWVTEVYTFTLPSNSSPLLYPDNTVTHYRVKLSQPISLEGQWEVGLAEMIYPHQWYNIDEECEYSYTVNGHQWWRKQIDPGYYGSMKEILELLETNYPEQIQYLYHEKTRRLEIRLVEGAQVRIKGRLAGLLGFQTEAPTVTQSTILDRPLDLRQPHNLFVYCDIVEPRAVGHTRVPLLRVVNVRQRYGEDVSVIFTNIHYQSVKQKYFDTIEIDIRDSVGRKVPFVRGNVIVTLHFRLKRASQFV</sequence>
<dbReference type="OrthoDB" id="433924at2759"/>
<protein>
    <recommendedName>
        <fullName evidence="1">Chromo domain-containing protein</fullName>
    </recommendedName>
</protein>
<dbReference type="InterPro" id="IPR000953">
    <property type="entry name" value="Chromo/chromo_shadow_dom"/>
</dbReference>
<dbReference type="SUPFAM" id="SSF54160">
    <property type="entry name" value="Chromo domain-like"/>
    <property type="match status" value="1"/>
</dbReference>
<comment type="caution">
    <text evidence="2">The sequence shown here is derived from an EMBL/GenBank/DDBJ whole genome shotgun (WGS) entry which is preliminary data.</text>
</comment>
<dbReference type="CDD" id="cd00024">
    <property type="entry name" value="CD_CSD"/>
    <property type="match status" value="1"/>
</dbReference>
<feature type="domain" description="Chromo" evidence="1">
    <location>
        <begin position="11"/>
        <end position="45"/>
    </location>
</feature>
<evidence type="ECO:0000259" key="1">
    <source>
        <dbReference type="PROSITE" id="PS50013"/>
    </source>
</evidence>
<reference evidence="2" key="1">
    <citation type="submission" date="2021-10" db="EMBL/GenBank/DDBJ databases">
        <title>Tropical sea cucumber genome reveals ecological adaptation and Cuvierian tubules defense mechanism.</title>
        <authorList>
            <person name="Chen T."/>
        </authorList>
    </citation>
    <scope>NUCLEOTIDE SEQUENCE</scope>
    <source>
        <strain evidence="2">Nanhai2018</strain>
        <tissue evidence="2">Muscle</tissue>
    </source>
</reference>
<dbReference type="Pfam" id="PF00385">
    <property type="entry name" value="Chromo"/>
    <property type="match status" value="1"/>
</dbReference>
<organism evidence="2 3">
    <name type="scientific">Holothuria leucospilota</name>
    <name type="common">Black long sea cucumber</name>
    <name type="synonym">Mertensiothuria leucospilota</name>
    <dbReference type="NCBI Taxonomy" id="206669"/>
    <lineage>
        <taxon>Eukaryota</taxon>
        <taxon>Metazoa</taxon>
        <taxon>Echinodermata</taxon>
        <taxon>Eleutherozoa</taxon>
        <taxon>Echinozoa</taxon>
        <taxon>Holothuroidea</taxon>
        <taxon>Aspidochirotacea</taxon>
        <taxon>Aspidochirotida</taxon>
        <taxon>Holothuriidae</taxon>
        <taxon>Holothuria</taxon>
    </lineage>
</organism>
<dbReference type="InterPro" id="IPR016197">
    <property type="entry name" value="Chromo-like_dom_sf"/>
</dbReference>
<dbReference type="AlphaFoldDB" id="A0A9Q0YQF9"/>
<proteinExistence type="predicted"/>
<keyword evidence="3" id="KW-1185">Reference proteome</keyword>